<dbReference type="Proteomes" id="UP000674318">
    <property type="component" value="Chromosome 28"/>
</dbReference>
<gene>
    <name evidence="3" type="ORF">JKF63_03656</name>
</gene>
<sequence>MSIDPLLEAHHSLPSSQPSIVSSAFSSIRHEGTAPVTPCSSSSLSLTFPASNPVRRSSVIGFEPPADTTAAEGDPLSLSSLERRTKVLEEERQYYVRLGQRSADAFEEHRRELTQLAQKERAIRCHREDVLRAQLQETLEANHELLGRVAEQQQRYEGVRLVELQEHRSDNAREDESGSALKKLHEEWAELQRGIAETEASHEEHRRSLAACLRDQEHLRSRVRSLQDRLRSAEAADALTGPHGGAFEGGREQMESVTAPANCARGGWAETPPSSRSLAASPQLTRQPCCSHSDVSPNAQGGSSSPKRRVLRRHFVPSGPWDACSPCRASSPCSHHIEAMVATIQRENYLRPRLYYRRVGRGSTDMARISTAVTSPYRQHRRGVSASRSSPPPAPDACTSSISCAPATPARHGHHPHHHICQDSLGLSSSTSSDTTTTPTTTSYTSTATGSSSCCLCPAPAHTQASSTTNPRSHSPCVKHRDEHRCGEASPHRLGCCSFSLRTRGEGTAAAKQASAVPRLPPHRGVPSTAPHSFRVPLPAQPRPPPPPAADGLHGAALNTACRALITDLAELRVEYRRFQRQLRDPHGHSVTASQEMRRLMHEMDAKSAQIRKVRLEQARHNDALRVQDVLREVMMENRYCEAVYNDLLDLIRT</sequence>
<protein>
    <submittedName>
        <fullName evidence="3">Uncharacterized protein</fullName>
    </submittedName>
</protein>
<evidence type="ECO:0000313" key="3">
    <source>
        <dbReference type="EMBL" id="KAG5500562.1"/>
    </source>
</evidence>
<dbReference type="KEGG" id="phet:94289734"/>
<feature type="compositionally biased region" description="Polar residues" evidence="2">
    <location>
        <begin position="272"/>
        <end position="305"/>
    </location>
</feature>
<dbReference type="AlphaFoldDB" id="A0A836HIL9"/>
<reference evidence="3 4" key="1">
    <citation type="submission" date="2021-02" db="EMBL/GenBank/DDBJ databases">
        <title>Porcisia hertigi Genome sequencing and assembly.</title>
        <authorList>
            <person name="Almutairi H."/>
            <person name="Gatherer D."/>
        </authorList>
    </citation>
    <scope>NUCLEOTIDE SEQUENCE [LARGE SCALE GENOMIC DNA]</scope>
    <source>
        <strain evidence="3 4">C119</strain>
    </source>
</reference>
<dbReference type="GeneID" id="94289734"/>
<evidence type="ECO:0000256" key="2">
    <source>
        <dbReference type="SAM" id="MobiDB-lite"/>
    </source>
</evidence>
<dbReference type="EMBL" id="JAFJZO010000028">
    <property type="protein sequence ID" value="KAG5500562.1"/>
    <property type="molecule type" value="Genomic_DNA"/>
</dbReference>
<evidence type="ECO:0000256" key="1">
    <source>
        <dbReference type="SAM" id="Coils"/>
    </source>
</evidence>
<comment type="caution">
    <text evidence="3">The sequence shown here is derived from an EMBL/GenBank/DDBJ whole genome shotgun (WGS) entry which is preliminary data.</text>
</comment>
<feature type="compositionally biased region" description="Polar residues" evidence="2">
    <location>
        <begin position="463"/>
        <end position="473"/>
    </location>
</feature>
<keyword evidence="1" id="KW-0175">Coiled coil</keyword>
<feature type="region of interest" description="Disordered" evidence="2">
    <location>
        <begin position="375"/>
        <end position="489"/>
    </location>
</feature>
<evidence type="ECO:0000313" key="4">
    <source>
        <dbReference type="Proteomes" id="UP000674318"/>
    </source>
</evidence>
<organism evidence="3 4">
    <name type="scientific">Porcisia hertigi</name>
    <dbReference type="NCBI Taxonomy" id="2761500"/>
    <lineage>
        <taxon>Eukaryota</taxon>
        <taxon>Discoba</taxon>
        <taxon>Euglenozoa</taxon>
        <taxon>Kinetoplastea</taxon>
        <taxon>Metakinetoplastina</taxon>
        <taxon>Trypanosomatida</taxon>
        <taxon>Trypanosomatidae</taxon>
        <taxon>Leishmaniinae</taxon>
        <taxon>Porcisia</taxon>
    </lineage>
</organism>
<feature type="coiled-coil region" evidence="1">
    <location>
        <begin position="562"/>
        <end position="617"/>
    </location>
</feature>
<name>A0A836HIL9_9TRYP</name>
<feature type="region of interest" description="Disordered" evidence="2">
    <location>
        <begin position="509"/>
        <end position="532"/>
    </location>
</feature>
<dbReference type="RefSeq" id="XP_067755896.1">
    <property type="nucleotide sequence ID" value="XM_067899657.1"/>
</dbReference>
<keyword evidence="4" id="KW-1185">Reference proteome</keyword>
<feature type="region of interest" description="Disordered" evidence="2">
    <location>
        <begin position="267"/>
        <end position="309"/>
    </location>
</feature>
<proteinExistence type="predicted"/>
<feature type="compositionally biased region" description="Basic and acidic residues" evidence="2">
    <location>
        <begin position="479"/>
        <end position="489"/>
    </location>
</feature>
<dbReference type="OrthoDB" id="273416at2759"/>
<feature type="compositionally biased region" description="Low complexity" evidence="2">
    <location>
        <begin position="428"/>
        <end position="453"/>
    </location>
</feature>
<accession>A0A836HIL9</accession>